<organism evidence="2 3">
    <name type="scientific">Candidatus Borkfalkia ceftriaxoniphila</name>
    <dbReference type="NCBI Taxonomy" id="2508949"/>
    <lineage>
        <taxon>Bacteria</taxon>
        <taxon>Bacillati</taxon>
        <taxon>Bacillota</taxon>
        <taxon>Clostridia</taxon>
        <taxon>Christensenellales</taxon>
        <taxon>Christensenellaceae</taxon>
        <taxon>Candidatus Borkfalkia</taxon>
    </lineage>
</organism>
<keyword evidence="1" id="KW-0812">Transmembrane</keyword>
<name>A0A4Q2KCA2_9FIRM</name>
<sequence>MGKTIGKIVTYLIVILSVLGAIAAISFFAMRSQGVTFYVEHNGARYLANGDGGSLFLRTEKAHTFSVKSLTGGEVNYSVKITSNSANNFGFFLNGTAQQFFGTEEESNDYTAVFGLKKKAEGFTLTFPKGYTVKQAIERKYGGEIELQNELQDELCYFMIAVIAGKSKAELWFNFADLTITLDPPQILF</sequence>
<dbReference type="RefSeq" id="WP_129224438.1">
    <property type="nucleotide sequence ID" value="NZ_SDOZ01000002.1"/>
</dbReference>
<dbReference type="EMBL" id="SDOZ01000002">
    <property type="protein sequence ID" value="RXZ61607.1"/>
    <property type="molecule type" value="Genomic_DNA"/>
</dbReference>
<accession>A0A4Q2KCA2</accession>
<evidence type="ECO:0000313" key="3">
    <source>
        <dbReference type="Proteomes" id="UP000291269"/>
    </source>
</evidence>
<dbReference type="OrthoDB" id="9793586at2"/>
<dbReference type="AlphaFoldDB" id="A0A4Q2KCA2"/>
<keyword evidence="1" id="KW-1133">Transmembrane helix</keyword>
<dbReference type="Proteomes" id="UP000291269">
    <property type="component" value="Unassembled WGS sequence"/>
</dbReference>
<proteinExistence type="predicted"/>
<keyword evidence="1" id="KW-0472">Membrane</keyword>
<evidence type="ECO:0000256" key="1">
    <source>
        <dbReference type="SAM" id="Phobius"/>
    </source>
</evidence>
<feature type="transmembrane region" description="Helical" evidence="1">
    <location>
        <begin position="9"/>
        <end position="30"/>
    </location>
</feature>
<comment type="caution">
    <text evidence="2">The sequence shown here is derived from an EMBL/GenBank/DDBJ whole genome shotgun (WGS) entry which is preliminary data.</text>
</comment>
<protein>
    <submittedName>
        <fullName evidence="2">Uncharacterized protein</fullName>
    </submittedName>
</protein>
<keyword evidence="3" id="KW-1185">Reference proteome</keyword>
<reference evidence="2 3" key="1">
    <citation type="journal article" date="2019" name="Gut">
        <title>Antibiotics-induced monodominance of a novel gut bacterial order.</title>
        <authorList>
            <person name="Hildebrand F."/>
            <person name="Moitinho-Silva L."/>
            <person name="Blasche S."/>
            <person name="Jahn M.T."/>
            <person name="Gossmann T.I."/>
            <person name="Heuerta-Cepas J."/>
            <person name="Hercog R."/>
            <person name="Luetge M."/>
            <person name="Bahram M."/>
            <person name="Pryszlak A."/>
            <person name="Alves R.J."/>
            <person name="Waszak S.M."/>
            <person name="Zhu A."/>
            <person name="Ye L."/>
            <person name="Costea P.I."/>
            <person name="Aalvink S."/>
            <person name="Belzer C."/>
            <person name="Forslund S.K."/>
            <person name="Sunagawa S."/>
            <person name="Hentschel U."/>
            <person name="Merten C."/>
            <person name="Patil K.R."/>
            <person name="Benes V."/>
            <person name="Bork P."/>
        </authorList>
    </citation>
    <scope>NUCLEOTIDE SEQUENCE [LARGE SCALE GENOMIC DNA]</scope>
    <source>
        <strain evidence="2 3">HDS1380</strain>
    </source>
</reference>
<gene>
    <name evidence="2" type="ORF">ESZ91_04215</name>
</gene>
<evidence type="ECO:0000313" key="2">
    <source>
        <dbReference type="EMBL" id="RXZ61607.1"/>
    </source>
</evidence>